<proteinExistence type="predicted"/>
<keyword evidence="3" id="KW-1185">Reference proteome</keyword>
<name>A0A1Y4T5H3_9FIRM</name>
<dbReference type="Proteomes" id="UP000195305">
    <property type="component" value="Unassembled WGS sequence"/>
</dbReference>
<feature type="transmembrane region" description="Helical" evidence="1">
    <location>
        <begin position="45"/>
        <end position="66"/>
    </location>
</feature>
<keyword evidence="1" id="KW-0812">Transmembrane</keyword>
<dbReference type="EMBL" id="NFLJ01000002">
    <property type="protein sequence ID" value="OUQ36462.1"/>
    <property type="molecule type" value="Genomic_DNA"/>
</dbReference>
<feature type="transmembrane region" description="Helical" evidence="1">
    <location>
        <begin position="113"/>
        <end position="136"/>
    </location>
</feature>
<dbReference type="Pfam" id="PF14184">
    <property type="entry name" value="YrvL"/>
    <property type="match status" value="1"/>
</dbReference>
<comment type="caution">
    <text evidence="2">The sequence shown here is derived from an EMBL/GenBank/DDBJ whole genome shotgun (WGS) entry which is preliminary data.</text>
</comment>
<dbReference type="InterPro" id="IPR025912">
    <property type="entry name" value="YrvL"/>
</dbReference>
<sequence>MNIKKLGNTNKEKIVTFLIGGVLVVGVLSIIALICGAVMRLFGFYYTSVGSVVLFFIIATIISYPLNLLASALPKALLALEKINKQSAVIMYLLLDTVATFIGLNIVDYFMQSISATTISIIIVSFVLALFGMSEVNNFNDKWKSR</sequence>
<protein>
    <submittedName>
        <fullName evidence="2">Uncharacterized protein</fullName>
    </submittedName>
</protein>
<dbReference type="AlphaFoldDB" id="A0A1Y4T5H3"/>
<feature type="transmembrane region" description="Helical" evidence="1">
    <location>
        <begin position="87"/>
        <end position="107"/>
    </location>
</feature>
<evidence type="ECO:0000256" key="1">
    <source>
        <dbReference type="SAM" id="Phobius"/>
    </source>
</evidence>
<evidence type="ECO:0000313" key="2">
    <source>
        <dbReference type="EMBL" id="OUQ36462.1"/>
    </source>
</evidence>
<evidence type="ECO:0000313" key="3">
    <source>
        <dbReference type="Proteomes" id="UP000195305"/>
    </source>
</evidence>
<feature type="transmembrane region" description="Helical" evidence="1">
    <location>
        <begin position="14"/>
        <end position="39"/>
    </location>
</feature>
<keyword evidence="1" id="KW-0472">Membrane</keyword>
<gene>
    <name evidence="2" type="ORF">B5E75_01260</name>
</gene>
<reference evidence="2 3" key="1">
    <citation type="journal article" date="2018" name="BMC Genomics">
        <title>Whole genome sequencing and function prediction of 133 gut anaerobes isolated from chicken caecum in pure cultures.</title>
        <authorList>
            <person name="Medvecky M."/>
            <person name="Cejkova D."/>
            <person name="Polansky O."/>
            <person name="Karasova D."/>
            <person name="Kubasova T."/>
            <person name="Cizek A."/>
            <person name="Rychlik I."/>
        </authorList>
    </citation>
    <scope>NUCLEOTIDE SEQUENCE [LARGE SCALE GENOMIC DNA]</scope>
    <source>
        <strain evidence="2 3">An13</strain>
    </source>
</reference>
<organism evidence="2 3">
    <name type="scientific">Massilimicrobiota timonensis</name>
    <dbReference type="NCBI Taxonomy" id="1776392"/>
    <lineage>
        <taxon>Bacteria</taxon>
        <taxon>Bacillati</taxon>
        <taxon>Bacillota</taxon>
        <taxon>Erysipelotrichia</taxon>
        <taxon>Erysipelotrichales</taxon>
        <taxon>Erysipelotrichaceae</taxon>
        <taxon>Massilimicrobiota</taxon>
    </lineage>
</organism>
<keyword evidence="1" id="KW-1133">Transmembrane helix</keyword>
<accession>A0A1Y4T5H3</accession>